<dbReference type="Pfam" id="PF18345">
    <property type="entry name" value="zf_CCCH_4"/>
    <property type="match status" value="1"/>
</dbReference>
<sequence>MNNNNHHYGQYQPYYYPPYYPHNGNPVPQGDPSAALSSMMYYNTPAYYPYPPQDNQNYYYDQQRSMLTYDDLAHQTAPTPQPSRTPASLIHQQNTQPLEKPKFCCNRMLKTAMAIIQHEKLHVHCSDCDHKCLPSVMEEHEEIAHGKVSSKKKASRPDGIVPPNAPKINTPEELAAWIAARKKNWPSKANIERKEEEDKAKVARGELMSNKRKAATAEHHAKKTKIGDQLVQYSSDSESSDIDPEKDGVTSKDPSAMGKILLPEDRPKRRCKYFISGRCKRGDECTFLHEKPEPKPKQPRPTPAINRRPNLLFKLLEKEIQQEKNVILQCLRHLVDHDFLGLQKETAVQSKETSHPNNSIDNPNNPMDSISQPEEAVTNPVGSTTQPEESTSNLDEASVDEEGSEELAGEKWLCPNNLK</sequence>
<feature type="region of interest" description="Disordered" evidence="5">
    <location>
        <begin position="347"/>
        <end position="419"/>
    </location>
</feature>
<dbReference type="InterPro" id="IPR000571">
    <property type="entry name" value="Znf_CCCH"/>
</dbReference>
<evidence type="ECO:0000256" key="1">
    <source>
        <dbReference type="ARBA" id="ARBA00022723"/>
    </source>
</evidence>
<dbReference type="InterPro" id="IPR019496">
    <property type="entry name" value="NUFIP1_cons_dom"/>
</dbReference>
<feature type="region of interest" description="Disordered" evidence="5">
    <location>
        <begin position="203"/>
        <end position="259"/>
    </location>
</feature>
<evidence type="ECO:0000256" key="4">
    <source>
        <dbReference type="PROSITE-ProRule" id="PRU00723"/>
    </source>
</evidence>
<keyword evidence="8" id="KW-1185">Reference proteome</keyword>
<evidence type="ECO:0000256" key="2">
    <source>
        <dbReference type="ARBA" id="ARBA00022771"/>
    </source>
</evidence>
<dbReference type="GO" id="GO:0005634">
    <property type="term" value="C:nucleus"/>
    <property type="evidence" value="ECO:0007669"/>
    <property type="project" value="TreeGrafter"/>
</dbReference>
<accession>A0A1C7NCB3</accession>
<dbReference type="AlphaFoldDB" id="A0A1C7NCB3"/>
<feature type="domain" description="C3H1-type" evidence="6">
    <location>
        <begin position="265"/>
        <end position="292"/>
    </location>
</feature>
<feature type="compositionally biased region" description="Acidic residues" evidence="5">
    <location>
        <begin position="397"/>
        <end position="407"/>
    </location>
</feature>
<dbReference type="InterPro" id="IPR039136">
    <property type="entry name" value="NUFIP1-like"/>
</dbReference>
<keyword evidence="1 4" id="KW-0479">Metal-binding</keyword>
<dbReference type="Proteomes" id="UP000093000">
    <property type="component" value="Unassembled WGS sequence"/>
</dbReference>
<feature type="compositionally biased region" description="Polar residues" evidence="5">
    <location>
        <begin position="347"/>
        <end position="372"/>
    </location>
</feature>
<feature type="compositionally biased region" description="Basic residues" evidence="5">
    <location>
        <begin position="210"/>
        <end position="224"/>
    </location>
</feature>
<dbReference type="GO" id="GO:0008270">
    <property type="term" value="F:zinc ion binding"/>
    <property type="evidence" value="ECO:0007669"/>
    <property type="project" value="UniProtKB-KW"/>
</dbReference>
<name>A0A1C7NCB3_9FUNG</name>
<dbReference type="SMART" id="SM00356">
    <property type="entry name" value="ZnF_C3H1"/>
    <property type="match status" value="1"/>
</dbReference>
<keyword evidence="2 4" id="KW-0863">Zinc-finger</keyword>
<dbReference type="GO" id="GO:0003723">
    <property type="term" value="F:RNA binding"/>
    <property type="evidence" value="ECO:0007669"/>
    <property type="project" value="InterPro"/>
</dbReference>
<dbReference type="SUPFAM" id="SSF90229">
    <property type="entry name" value="CCCH zinc finger"/>
    <property type="match status" value="1"/>
</dbReference>
<evidence type="ECO:0000256" key="5">
    <source>
        <dbReference type="SAM" id="MobiDB-lite"/>
    </source>
</evidence>
<evidence type="ECO:0000313" key="7">
    <source>
        <dbReference type="EMBL" id="OBZ86745.1"/>
    </source>
</evidence>
<feature type="region of interest" description="Disordered" evidence="5">
    <location>
        <begin position="143"/>
        <end position="168"/>
    </location>
</feature>
<dbReference type="InterPro" id="IPR036855">
    <property type="entry name" value="Znf_CCCH_sf"/>
</dbReference>
<protein>
    <submittedName>
        <fullName evidence="7">Nuclear fragile X mental retardation-interacting protein 1</fullName>
    </submittedName>
</protein>
<evidence type="ECO:0000256" key="3">
    <source>
        <dbReference type="ARBA" id="ARBA00022833"/>
    </source>
</evidence>
<reference evidence="7 8" key="1">
    <citation type="submission" date="2016-03" db="EMBL/GenBank/DDBJ databases">
        <title>Choanephora cucurbitarum.</title>
        <authorList>
            <person name="Min B."/>
            <person name="Park H."/>
            <person name="Park J.-H."/>
            <person name="Shin H.-D."/>
            <person name="Choi I.-G."/>
        </authorList>
    </citation>
    <scope>NUCLEOTIDE SEQUENCE [LARGE SCALE GENOMIC DNA]</scope>
    <source>
        <strain evidence="7 8">KUS-F28377</strain>
    </source>
</reference>
<feature type="zinc finger region" description="C3H1-type" evidence="4">
    <location>
        <begin position="265"/>
        <end position="292"/>
    </location>
</feature>
<feature type="compositionally biased region" description="Polar residues" evidence="5">
    <location>
        <begin position="380"/>
        <end position="395"/>
    </location>
</feature>
<gene>
    <name evidence="7" type="primary">Nufip1</name>
    <name evidence="7" type="ORF">A0J61_05209</name>
</gene>
<dbReference type="GO" id="GO:0000492">
    <property type="term" value="P:box C/D snoRNP assembly"/>
    <property type="evidence" value="ECO:0007669"/>
    <property type="project" value="TreeGrafter"/>
</dbReference>
<dbReference type="Gene3D" id="4.10.1000.10">
    <property type="entry name" value="Zinc finger, CCCH-type"/>
    <property type="match status" value="1"/>
</dbReference>
<dbReference type="STRING" id="101091.A0A1C7NCB3"/>
<comment type="caution">
    <text evidence="7">The sequence shown here is derived from an EMBL/GenBank/DDBJ whole genome shotgun (WGS) entry which is preliminary data.</text>
</comment>
<dbReference type="Pfam" id="PF10453">
    <property type="entry name" value="NUFIP1"/>
    <property type="match status" value="1"/>
</dbReference>
<evidence type="ECO:0000259" key="6">
    <source>
        <dbReference type="PROSITE" id="PS50103"/>
    </source>
</evidence>
<dbReference type="PANTHER" id="PTHR13309">
    <property type="entry name" value="NUCLEAR FRAGILE X MENTAL RETARDATION PROTEIN INTERACTING PROTEIN 1"/>
    <property type="match status" value="1"/>
</dbReference>
<keyword evidence="3 4" id="KW-0862">Zinc</keyword>
<proteinExistence type="predicted"/>
<dbReference type="InParanoid" id="A0A1C7NCB3"/>
<dbReference type="PROSITE" id="PS50103">
    <property type="entry name" value="ZF_C3H1"/>
    <property type="match status" value="1"/>
</dbReference>
<evidence type="ECO:0000313" key="8">
    <source>
        <dbReference type="Proteomes" id="UP000093000"/>
    </source>
</evidence>
<dbReference type="EMBL" id="LUGH01000275">
    <property type="protein sequence ID" value="OBZ86745.1"/>
    <property type="molecule type" value="Genomic_DNA"/>
</dbReference>
<organism evidence="7 8">
    <name type="scientific">Choanephora cucurbitarum</name>
    <dbReference type="NCBI Taxonomy" id="101091"/>
    <lineage>
        <taxon>Eukaryota</taxon>
        <taxon>Fungi</taxon>
        <taxon>Fungi incertae sedis</taxon>
        <taxon>Mucoromycota</taxon>
        <taxon>Mucoromycotina</taxon>
        <taxon>Mucoromycetes</taxon>
        <taxon>Mucorales</taxon>
        <taxon>Mucorineae</taxon>
        <taxon>Choanephoraceae</taxon>
        <taxon>Choanephoroideae</taxon>
        <taxon>Choanephora</taxon>
    </lineage>
</organism>
<dbReference type="PANTHER" id="PTHR13309:SF0">
    <property type="entry name" value="FMR1-INTERACTING PROTEIN NUFIP1"/>
    <property type="match status" value="1"/>
</dbReference>
<dbReference type="OrthoDB" id="273070at2759"/>